<gene>
    <name evidence="4" type="primary">LOC113847804</name>
</gene>
<name>A0A8B8JN73_ABRPR</name>
<evidence type="ECO:0000313" key="3">
    <source>
        <dbReference type="Proteomes" id="UP000694853"/>
    </source>
</evidence>
<feature type="domain" description="F-box" evidence="1">
    <location>
        <begin position="31"/>
        <end position="71"/>
    </location>
</feature>
<dbReference type="SMART" id="SM00256">
    <property type="entry name" value="FBOX"/>
    <property type="match status" value="1"/>
</dbReference>
<dbReference type="SUPFAM" id="SSF81383">
    <property type="entry name" value="F-box domain"/>
    <property type="match status" value="1"/>
</dbReference>
<dbReference type="Pfam" id="PF00646">
    <property type="entry name" value="F-box"/>
    <property type="match status" value="1"/>
</dbReference>
<dbReference type="InterPro" id="IPR019494">
    <property type="entry name" value="FIST_C"/>
</dbReference>
<dbReference type="GO" id="GO:0032436">
    <property type="term" value="P:positive regulation of proteasomal ubiquitin-dependent protein catabolic process"/>
    <property type="evidence" value="ECO:0007669"/>
    <property type="project" value="TreeGrafter"/>
</dbReference>
<dbReference type="Pfam" id="PF10442">
    <property type="entry name" value="FIST_C"/>
    <property type="match status" value="1"/>
</dbReference>
<dbReference type="PANTHER" id="PTHR14939:SF5">
    <property type="entry name" value="F-BOX ONLY PROTEIN 22"/>
    <property type="match status" value="1"/>
</dbReference>
<keyword evidence="3" id="KW-1185">Reference proteome</keyword>
<dbReference type="AlphaFoldDB" id="A0A8B8JN73"/>
<reference evidence="4" key="2">
    <citation type="submission" date="2025-08" db="UniProtKB">
        <authorList>
            <consortium name="RefSeq"/>
        </authorList>
    </citation>
    <scope>IDENTIFICATION</scope>
    <source>
        <tissue evidence="4">Young leaves</tissue>
    </source>
</reference>
<accession>A0A8B8JN73</accession>
<dbReference type="GO" id="GO:0000209">
    <property type="term" value="P:protein polyubiquitination"/>
    <property type="evidence" value="ECO:0007669"/>
    <property type="project" value="TreeGrafter"/>
</dbReference>
<dbReference type="RefSeq" id="XP_027332897.1">
    <property type="nucleotide sequence ID" value="XM_027477096.1"/>
</dbReference>
<reference evidence="3" key="1">
    <citation type="journal article" date="2019" name="Toxins">
        <title>Detection of Abrin-Like and Prepropulchellin-Like Toxin Genes and Transcripts Using Whole Genome Sequencing and Full-Length Transcript Sequencing of Abrus precatorius.</title>
        <authorList>
            <person name="Hovde B.T."/>
            <person name="Daligault H.E."/>
            <person name="Hanschen E.R."/>
            <person name="Kunde Y.A."/>
            <person name="Johnson M.B."/>
            <person name="Starkenburg S.R."/>
            <person name="Johnson S.L."/>
        </authorList>
    </citation>
    <scope>NUCLEOTIDE SEQUENCE [LARGE SCALE GENOMIC DNA]</scope>
</reference>
<dbReference type="InterPro" id="IPR036047">
    <property type="entry name" value="F-box-like_dom_sf"/>
</dbReference>
<dbReference type="Proteomes" id="UP000694853">
    <property type="component" value="Unplaced"/>
</dbReference>
<dbReference type="OrthoDB" id="509497at2759"/>
<evidence type="ECO:0000259" key="2">
    <source>
        <dbReference type="SMART" id="SM01204"/>
    </source>
</evidence>
<organism evidence="3 4">
    <name type="scientific">Abrus precatorius</name>
    <name type="common">Indian licorice</name>
    <name type="synonym">Glycine abrus</name>
    <dbReference type="NCBI Taxonomy" id="3816"/>
    <lineage>
        <taxon>Eukaryota</taxon>
        <taxon>Viridiplantae</taxon>
        <taxon>Streptophyta</taxon>
        <taxon>Embryophyta</taxon>
        <taxon>Tracheophyta</taxon>
        <taxon>Spermatophyta</taxon>
        <taxon>Magnoliopsida</taxon>
        <taxon>eudicotyledons</taxon>
        <taxon>Gunneridae</taxon>
        <taxon>Pentapetalae</taxon>
        <taxon>rosids</taxon>
        <taxon>fabids</taxon>
        <taxon>Fabales</taxon>
        <taxon>Fabaceae</taxon>
        <taxon>Papilionoideae</taxon>
        <taxon>50 kb inversion clade</taxon>
        <taxon>NPAAA clade</taxon>
        <taxon>indigoferoid/millettioid clade</taxon>
        <taxon>Abreae</taxon>
        <taxon>Abrus</taxon>
    </lineage>
</organism>
<dbReference type="SMART" id="SM01204">
    <property type="entry name" value="FIST_C"/>
    <property type="match status" value="1"/>
</dbReference>
<dbReference type="GeneID" id="113847804"/>
<evidence type="ECO:0000313" key="4">
    <source>
        <dbReference type="RefSeq" id="XP_027332897.1"/>
    </source>
</evidence>
<dbReference type="KEGG" id="aprc:113847804"/>
<sequence length="537" mass="58505">MEKPSSSSSSSVKSITKVKTSSDVNTSLSVLNEDLLQNILARLPALPFASAACVSKSWNSLCNRILSRPKLSSALSLNPSLHDAVNEVIHKVLSEPIRPCFAIATIGSGFDSFNTMQRIRQSLGPNIPIIVTVSNGIMGRDAITDEFKEVKWGALFSGFGAEAYARHINEGIVLTVGYLPGLNVEAIPLRRMRKTSQAPCVDDFVKDIKEYSASVSSCSFPVGIILFGEASSDMKLVLEKLDYAMPMDTVIVGDERSSFVYLSRNNSRIICGRAGLVEAVALVFAQDRDRSSGNIRFHVALSNGVTAVGAKYKTASVRTNCNEGSTWLTARREGQQELLDGQTILHEINNLIENHIESPDLYIGVIKQRKFSIGAEKPFPRTCIAYHGIVGGDEEYLYVEGIGIRTGDFFQFYYADPDNALASLTEVHSALKNIEPEKNSESFKGNGDNANNVFGGLIFACYGRGESFFGRHNVDSSPFLENFPGVPLAGMFCCGELVRPCTPLIGQCQGASRPSCCLHVYSSVYLAMSYTPPSVEY</sequence>
<dbReference type="PANTHER" id="PTHR14939">
    <property type="entry name" value="F-BOX ONLY PROTEIN 22"/>
    <property type="match status" value="1"/>
</dbReference>
<evidence type="ECO:0000259" key="1">
    <source>
        <dbReference type="SMART" id="SM00256"/>
    </source>
</evidence>
<feature type="domain" description="FIST C-domain" evidence="2">
    <location>
        <begin position="344"/>
        <end position="500"/>
    </location>
</feature>
<protein>
    <submittedName>
        <fullName evidence="4">F-box/LRR-repeat protein At5g63520</fullName>
    </submittedName>
</protein>
<proteinExistence type="predicted"/>
<dbReference type="InterPro" id="IPR001810">
    <property type="entry name" value="F-box_dom"/>
</dbReference>